<comment type="catalytic activity">
    <reaction evidence="4">
        <text>(3E,5R)-5-carboxy-2-oxohept-3-enedioate + H(+) = (4Z)-2-oxohept-4-enedioate + CO2</text>
        <dbReference type="Rhea" id="RHEA:14397"/>
        <dbReference type="ChEBI" id="CHEBI:15378"/>
        <dbReference type="ChEBI" id="CHEBI:16526"/>
        <dbReference type="ChEBI" id="CHEBI:87491"/>
        <dbReference type="ChEBI" id="CHEBI:87507"/>
        <dbReference type="EC" id="4.1.1.68"/>
    </reaction>
</comment>
<dbReference type="FunFam" id="3.90.850.10:FF:000002">
    <property type="entry name" value="2-hydroxyhepta-2,4-diene-1,7-dioate isomerase"/>
    <property type="match status" value="1"/>
</dbReference>
<feature type="domain" description="Fumarylacetoacetase-like C-terminal" evidence="9">
    <location>
        <begin position="115"/>
        <end position="318"/>
    </location>
</feature>
<dbReference type="GO" id="GO:0019752">
    <property type="term" value="P:carboxylic acid metabolic process"/>
    <property type="evidence" value="ECO:0007669"/>
    <property type="project" value="UniProtKB-ARBA"/>
</dbReference>
<evidence type="ECO:0000259" key="9">
    <source>
        <dbReference type="Pfam" id="PF01557"/>
    </source>
</evidence>
<dbReference type="PANTHER" id="PTHR42796">
    <property type="entry name" value="FUMARYLACETOACETATE HYDROLASE DOMAIN-CONTAINING PROTEIN 2A-RELATED"/>
    <property type="match status" value="1"/>
</dbReference>
<comment type="catalytic activity">
    <reaction evidence="5">
        <text>(2E,4Z)-5-hydroxypenta-2,4-diene-1,2,5-tricarboxylate = (3E,5R)-5-carboxy-2-oxohept-3-enedioate</text>
        <dbReference type="Rhea" id="RHEA:18813"/>
        <dbReference type="ChEBI" id="CHEBI:47961"/>
        <dbReference type="ChEBI" id="CHEBI:87491"/>
        <dbReference type="EC" id="5.3.3.10"/>
    </reaction>
</comment>
<dbReference type="InterPro" id="IPR011234">
    <property type="entry name" value="Fumarylacetoacetase-like_C"/>
</dbReference>
<comment type="pathway">
    <text evidence="8">Aromatic compound metabolism; 4-hydroxyphenylacetate degradation; pyruvate and succinate semialdehyde from 4-hydroxyphenylacetate: step 5/7.</text>
</comment>
<dbReference type="Pfam" id="PF01557">
    <property type="entry name" value="FAA_hydrolase"/>
    <property type="match status" value="1"/>
</dbReference>
<proteinExistence type="inferred from homology"/>
<dbReference type="AlphaFoldDB" id="A0A3M4YNU8"/>
<keyword evidence="3" id="KW-0479">Metal-binding</keyword>
<evidence type="ECO:0000256" key="7">
    <source>
        <dbReference type="ARBA" id="ARBA00060569"/>
    </source>
</evidence>
<comment type="caution">
    <text evidence="10">The sequence shown here is derived from an EMBL/GenBank/DDBJ whole genome shotgun (WGS) entry which is preliminary data.</text>
</comment>
<dbReference type="GO" id="GO:0008704">
    <property type="term" value="F:5-carboxymethyl-2-hydroxymuconate delta-isomerase activity"/>
    <property type="evidence" value="ECO:0007669"/>
    <property type="project" value="UniProtKB-EC"/>
</dbReference>
<dbReference type="InterPro" id="IPR051121">
    <property type="entry name" value="FAH"/>
</dbReference>
<evidence type="ECO:0000256" key="4">
    <source>
        <dbReference type="ARBA" id="ARBA00051258"/>
    </source>
</evidence>
<name>A0A3M4YNU8_9PSED</name>
<dbReference type="SUPFAM" id="SSF56529">
    <property type="entry name" value="FAH"/>
    <property type="match status" value="1"/>
</dbReference>
<dbReference type="EMBL" id="RBSD01000060">
    <property type="protein sequence ID" value="RMR89742.1"/>
    <property type="molecule type" value="Genomic_DNA"/>
</dbReference>
<evidence type="ECO:0000256" key="2">
    <source>
        <dbReference type="ARBA" id="ARBA00010715"/>
    </source>
</evidence>
<dbReference type="Gene3D" id="3.90.850.10">
    <property type="entry name" value="Fumarylacetoacetase-like, C-terminal domain"/>
    <property type="match status" value="1"/>
</dbReference>
<evidence type="ECO:0000313" key="11">
    <source>
        <dbReference type="Proteomes" id="UP000268004"/>
    </source>
</evidence>
<comment type="function">
    <text evidence="6">Decarboxylates OPET (5-oxo-pent-3-ene-1,2,5-tricarboxylic acid) into HHDD (2-hydroxy-hept-2,4-diene-1,7-dioate) and isomerizes it to OHED (2-oxo-hept-3-ene-1,7-dioate).</text>
</comment>
<dbReference type="GO" id="GO:0018800">
    <property type="term" value="F:5-oxopent-3-ene-1,2,5-tricarboxylate decarboxylase activity"/>
    <property type="evidence" value="ECO:0007669"/>
    <property type="project" value="UniProtKB-EC"/>
</dbReference>
<evidence type="ECO:0000256" key="5">
    <source>
        <dbReference type="ARBA" id="ARBA00052790"/>
    </source>
</evidence>
<accession>A0A3M4YNU8</accession>
<evidence type="ECO:0000313" key="10">
    <source>
        <dbReference type="EMBL" id="RMR89742.1"/>
    </source>
</evidence>
<protein>
    <submittedName>
        <fullName evidence="10">5-oxopent-3-ene-1,2,5-tricarboxylate decarboxylase</fullName>
    </submittedName>
</protein>
<evidence type="ECO:0000256" key="8">
    <source>
        <dbReference type="ARBA" id="ARBA00060680"/>
    </source>
</evidence>
<dbReference type="GO" id="GO:0046872">
    <property type="term" value="F:metal ion binding"/>
    <property type="evidence" value="ECO:0007669"/>
    <property type="project" value="UniProtKB-KW"/>
</dbReference>
<comment type="similarity">
    <text evidence="1">Belongs to the FAH family.</text>
</comment>
<evidence type="ECO:0000256" key="3">
    <source>
        <dbReference type="ARBA" id="ARBA00022723"/>
    </source>
</evidence>
<reference evidence="10 11" key="1">
    <citation type="submission" date="2018-08" db="EMBL/GenBank/DDBJ databases">
        <title>Recombination of ecologically and evolutionarily significant loci maintains genetic cohesion in the Pseudomonas syringae species complex.</title>
        <authorList>
            <person name="Dillon M."/>
            <person name="Thakur S."/>
            <person name="Almeida R.N.D."/>
            <person name="Weir B.S."/>
            <person name="Guttman D.S."/>
        </authorList>
    </citation>
    <scope>NUCLEOTIDE SEQUENCE [LARGE SCALE GENOMIC DNA]</scope>
    <source>
        <strain evidence="10 11">ICMP 4996</strain>
    </source>
</reference>
<comment type="similarity">
    <text evidence="2">Belongs to the hydratase/decarboxylase family.</text>
</comment>
<gene>
    <name evidence="10" type="ORF">ALP78_04909</name>
</gene>
<dbReference type="PANTHER" id="PTHR42796:SF4">
    <property type="entry name" value="FUMARYLACETOACETATE HYDROLASE DOMAIN-CONTAINING PROTEIN 2A"/>
    <property type="match status" value="1"/>
</dbReference>
<dbReference type="InterPro" id="IPR036663">
    <property type="entry name" value="Fumarylacetoacetase_C_sf"/>
</dbReference>
<evidence type="ECO:0000256" key="1">
    <source>
        <dbReference type="ARBA" id="ARBA00010211"/>
    </source>
</evidence>
<comment type="pathway">
    <text evidence="7">Aromatic compound metabolism; 4-hydroxyphenylacetate degradation; pyruvate and succinate semialdehyde from 4-hydroxyphenylacetate: step 4/7.</text>
</comment>
<evidence type="ECO:0000256" key="6">
    <source>
        <dbReference type="ARBA" id="ARBA00057150"/>
    </source>
</evidence>
<organism evidence="10 11">
    <name type="scientific">Pseudomonas coronafaciens pv. striafaciens</name>
    <dbReference type="NCBI Taxonomy" id="235276"/>
    <lineage>
        <taxon>Bacteria</taxon>
        <taxon>Pseudomonadati</taxon>
        <taxon>Pseudomonadota</taxon>
        <taxon>Gammaproteobacteria</taxon>
        <taxon>Pseudomonadales</taxon>
        <taxon>Pseudomonadaceae</taxon>
        <taxon>Pseudomonas</taxon>
        <taxon>Pseudomonas coronafaciens</taxon>
    </lineage>
</organism>
<sequence length="325" mass="35270">MQCYLSIRATFVPTRKRITAQAGQQGVTLLIRGSHLGQKRENSMKLLRYGEKGLEKPGLLDAANQIRDLSAHVKDIAGDVLSPAGLASLAALDPESLPLVPGQPRIGACVGQVGKFICIGLNYADHAAESQMEIPKEPIIFNKWTSAICGPNDDVQIPRGSLKTDWEVELGVIIGKGGRYIDEADAMEHVAGYCVINDVSEREWQLERGGTWDKGKGFDTFGPLGPWLVTRDEVADPHSLDLWLEVDGHRYQNGNTRTMIFSVPQLIAYLSRCMSLQPGDVISTGTPPGVGQGVKPQPVFLRAGQRIRLGIAGLGEQNQLTVPAD</sequence>
<dbReference type="Proteomes" id="UP000268004">
    <property type="component" value="Unassembled WGS sequence"/>
</dbReference>